<protein>
    <submittedName>
        <fullName evidence="7">Tyrosine-type recombinase/integrase</fullName>
    </submittedName>
</protein>
<gene>
    <name evidence="7" type="ORF">ACFOET_06855</name>
</gene>
<dbReference type="InterPro" id="IPR050090">
    <property type="entry name" value="Tyrosine_recombinase_XerCD"/>
</dbReference>
<dbReference type="CDD" id="cd00397">
    <property type="entry name" value="DNA_BRE_C"/>
    <property type="match status" value="1"/>
</dbReference>
<keyword evidence="8" id="KW-1185">Reference proteome</keyword>
<dbReference type="InterPro" id="IPR013762">
    <property type="entry name" value="Integrase-like_cat_sf"/>
</dbReference>
<feature type="domain" description="Tyr recombinase" evidence="5">
    <location>
        <begin position="101"/>
        <end position="281"/>
    </location>
</feature>
<dbReference type="PANTHER" id="PTHR30349">
    <property type="entry name" value="PHAGE INTEGRASE-RELATED"/>
    <property type="match status" value="1"/>
</dbReference>
<evidence type="ECO:0000256" key="4">
    <source>
        <dbReference type="PROSITE-ProRule" id="PRU01248"/>
    </source>
</evidence>
<organism evidence="7 8">
    <name type="scientific">Parapedobacter deserti</name>
    <dbReference type="NCBI Taxonomy" id="1912957"/>
    <lineage>
        <taxon>Bacteria</taxon>
        <taxon>Pseudomonadati</taxon>
        <taxon>Bacteroidota</taxon>
        <taxon>Sphingobacteriia</taxon>
        <taxon>Sphingobacteriales</taxon>
        <taxon>Sphingobacteriaceae</taxon>
        <taxon>Parapedobacter</taxon>
    </lineage>
</organism>
<evidence type="ECO:0000256" key="1">
    <source>
        <dbReference type="ARBA" id="ARBA00022908"/>
    </source>
</evidence>
<feature type="domain" description="Core-binding (CB)" evidence="6">
    <location>
        <begin position="1"/>
        <end position="80"/>
    </location>
</feature>
<accession>A0ABV7JH30</accession>
<evidence type="ECO:0000259" key="6">
    <source>
        <dbReference type="PROSITE" id="PS51900"/>
    </source>
</evidence>
<dbReference type="Pfam" id="PF00589">
    <property type="entry name" value="Phage_integrase"/>
    <property type="match status" value="1"/>
</dbReference>
<keyword evidence="1" id="KW-0229">DNA integration</keyword>
<keyword evidence="2 4" id="KW-0238">DNA-binding</keyword>
<reference evidence="8" key="1">
    <citation type="journal article" date="2019" name="Int. J. Syst. Evol. Microbiol.">
        <title>The Global Catalogue of Microorganisms (GCM) 10K type strain sequencing project: providing services to taxonomists for standard genome sequencing and annotation.</title>
        <authorList>
            <consortium name="The Broad Institute Genomics Platform"/>
            <consortium name="The Broad Institute Genome Sequencing Center for Infectious Disease"/>
            <person name="Wu L."/>
            <person name="Ma J."/>
        </authorList>
    </citation>
    <scope>NUCLEOTIDE SEQUENCE [LARGE SCALE GENOMIC DNA]</scope>
    <source>
        <strain evidence="8">KCTC 52416</strain>
    </source>
</reference>
<dbReference type="InterPro" id="IPR044068">
    <property type="entry name" value="CB"/>
</dbReference>
<dbReference type="PROSITE" id="PS51900">
    <property type="entry name" value="CB"/>
    <property type="match status" value="1"/>
</dbReference>
<dbReference type="Proteomes" id="UP001595526">
    <property type="component" value="Unassembled WGS sequence"/>
</dbReference>
<evidence type="ECO:0000259" key="5">
    <source>
        <dbReference type="PROSITE" id="PS51898"/>
    </source>
</evidence>
<dbReference type="Gene3D" id="1.10.443.10">
    <property type="entry name" value="Intergrase catalytic core"/>
    <property type="match status" value="1"/>
</dbReference>
<dbReference type="EMBL" id="JBHRTA010000022">
    <property type="protein sequence ID" value="MFC3197326.1"/>
    <property type="molecule type" value="Genomic_DNA"/>
</dbReference>
<dbReference type="InterPro" id="IPR011010">
    <property type="entry name" value="DNA_brk_join_enz"/>
</dbReference>
<proteinExistence type="predicted"/>
<comment type="caution">
    <text evidence="7">The sequence shown here is derived from an EMBL/GenBank/DDBJ whole genome shotgun (WGS) entry which is preliminary data.</text>
</comment>
<evidence type="ECO:0000313" key="8">
    <source>
        <dbReference type="Proteomes" id="UP001595526"/>
    </source>
</evidence>
<evidence type="ECO:0000256" key="2">
    <source>
        <dbReference type="ARBA" id="ARBA00023125"/>
    </source>
</evidence>
<evidence type="ECO:0000256" key="3">
    <source>
        <dbReference type="ARBA" id="ARBA00023172"/>
    </source>
</evidence>
<dbReference type="PROSITE" id="PS51898">
    <property type="entry name" value="TYR_RECOMBINASE"/>
    <property type="match status" value="1"/>
</dbReference>
<dbReference type="Gene3D" id="1.10.150.130">
    <property type="match status" value="1"/>
</dbReference>
<dbReference type="InterPro" id="IPR002104">
    <property type="entry name" value="Integrase_catalytic"/>
</dbReference>
<keyword evidence="3" id="KW-0233">DNA recombination</keyword>
<dbReference type="SUPFAM" id="SSF56349">
    <property type="entry name" value="DNA breaking-rejoining enzymes"/>
    <property type="match status" value="1"/>
</dbReference>
<name>A0ABV7JH30_9SPHI</name>
<dbReference type="InterPro" id="IPR010998">
    <property type="entry name" value="Integrase_recombinase_N"/>
</dbReference>
<evidence type="ECO:0000313" key="7">
    <source>
        <dbReference type="EMBL" id="MFC3197326.1"/>
    </source>
</evidence>
<dbReference type="RefSeq" id="WP_379020910.1">
    <property type="nucleotide sequence ID" value="NZ_JBHRTA010000022.1"/>
</dbReference>
<sequence length="287" mass="33336">MENGFGAYLKSEKLKDTTIEQHVRQVRYFLCWLADSYLLLAEVGQPEILRYIDCLWSEGRTAGQINRALLSLRYWFGYLNKTGSVQGNPASGLRVKGAVRSIPTGLLEKNELDHLYDSYTAKDDRTHRNKTILGLLVYQALTLEELETLRPENLKLREGKITIPETTNNAGRTLDLKPFQILDLQEYLLVIRPRIQQRSERLFTGRNDLEDLKNTLLHLCHALRRINPKVKHATQIRQSVITEWLKEKGLRQVQYMAGHRYVSSTERYLTTNLEDLRDALNKHHPLK</sequence>